<dbReference type="Proteomes" id="UP001283361">
    <property type="component" value="Unassembled WGS sequence"/>
</dbReference>
<dbReference type="AlphaFoldDB" id="A0AAE1DI51"/>
<feature type="region of interest" description="Disordered" evidence="1">
    <location>
        <begin position="1"/>
        <end position="22"/>
    </location>
</feature>
<proteinExistence type="predicted"/>
<accession>A0AAE1DI51</accession>
<feature type="region of interest" description="Disordered" evidence="1">
    <location>
        <begin position="87"/>
        <end position="162"/>
    </location>
</feature>
<gene>
    <name evidence="2" type="ORF">RRG08_052980</name>
</gene>
<comment type="caution">
    <text evidence="2">The sequence shown here is derived from an EMBL/GenBank/DDBJ whole genome shotgun (WGS) entry which is preliminary data.</text>
</comment>
<organism evidence="2 3">
    <name type="scientific">Elysia crispata</name>
    <name type="common">lettuce slug</name>
    <dbReference type="NCBI Taxonomy" id="231223"/>
    <lineage>
        <taxon>Eukaryota</taxon>
        <taxon>Metazoa</taxon>
        <taxon>Spiralia</taxon>
        <taxon>Lophotrochozoa</taxon>
        <taxon>Mollusca</taxon>
        <taxon>Gastropoda</taxon>
        <taxon>Heterobranchia</taxon>
        <taxon>Euthyneura</taxon>
        <taxon>Panpulmonata</taxon>
        <taxon>Sacoglossa</taxon>
        <taxon>Placobranchoidea</taxon>
        <taxon>Plakobranchidae</taxon>
        <taxon>Elysia</taxon>
    </lineage>
</organism>
<keyword evidence="3" id="KW-1185">Reference proteome</keyword>
<feature type="compositionally biased region" description="Basic and acidic residues" evidence="1">
    <location>
        <begin position="131"/>
        <end position="143"/>
    </location>
</feature>
<protein>
    <submittedName>
        <fullName evidence="2">Uncharacterized protein</fullName>
    </submittedName>
</protein>
<sequence>MEYFTALAMQPNKTPSGREEGPLTALHTSEKILALTNVRPAGSERTSDTTSDEFLLGAYLTVISTSSIQSQSLASFQLLDSASPKDRVLMSTPEAEAPGHHENQNHSPRKAGQSQRRGQLEKLPGTTCTKLRSESLKAFRNEKTVTVPSSAAGEGQLLNSLL</sequence>
<reference evidence="2" key="1">
    <citation type="journal article" date="2023" name="G3 (Bethesda)">
        <title>A reference genome for the long-term kleptoplast-retaining sea slug Elysia crispata morphotype clarki.</title>
        <authorList>
            <person name="Eastman K.E."/>
            <person name="Pendleton A.L."/>
            <person name="Shaikh M.A."/>
            <person name="Suttiyut T."/>
            <person name="Ogas R."/>
            <person name="Tomko P."/>
            <person name="Gavelis G."/>
            <person name="Widhalm J.R."/>
            <person name="Wisecaver J.H."/>
        </authorList>
    </citation>
    <scope>NUCLEOTIDE SEQUENCE</scope>
    <source>
        <strain evidence="2">ECLA1</strain>
    </source>
</reference>
<dbReference type="EMBL" id="JAWDGP010003795">
    <property type="protein sequence ID" value="KAK3770640.1"/>
    <property type="molecule type" value="Genomic_DNA"/>
</dbReference>
<evidence type="ECO:0000313" key="3">
    <source>
        <dbReference type="Proteomes" id="UP001283361"/>
    </source>
</evidence>
<evidence type="ECO:0000313" key="2">
    <source>
        <dbReference type="EMBL" id="KAK3770640.1"/>
    </source>
</evidence>
<evidence type="ECO:0000256" key="1">
    <source>
        <dbReference type="SAM" id="MobiDB-lite"/>
    </source>
</evidence>
<name>A0AAE1DI51_9GAST</name>